<accession>A0A075AY68</accession>
<organism evidence="2 5">
    <name type="scientific">Rozella allomycis (strain CSF55)</name>
    <dbReference type="NCBI Taxonomy" id="988480"/>
    <lineage>
        <taxon>Eukaryota</taxon>
        <taxon>Fungi</taxon>
        <taxon>Fungi incertae sedis</taxon>
        <taxon>Cryptomycota</taxon>
        <taxon>Cryptomycota incertae sedis</taxon>
        <taxon>Rozella</taxon>
    </lineage>
</organism>
<evidence type="ECO:0000313" key="3">
    <source>
        <dbReference type="EMBL" id="RKP20546.1"/>
    </source>
</evidence>
<dbReference type="AlphaFoldDB" id="A0A075AY68"/>
<reference evidence="3" key="3">
    <citation type="submission" date="2018-08" db="EMBL/GenBank/DDBJ databases">
        <title>Leveraging single-cell genomics to expand the Fungal Tree of Life.</title>
        <authorList>
            <consortium name="DOE Joint Genome Institute"/>
            <person name="Ahrendt S.R."/>
            <person name="Quandt C.A."/>
            <person name="Ciobanu D."/>
            <person name="Clum A."/>
            <person name="Salamov A."/>
            <person name="Andreopoulos B."/>
            <person name="Cheng J.-F."/>
            <person name="Woyke T."/>
            <person name="Pelin A."/>
            <person name="Henrissat B."/>
            <person name="Reynolds N."/>
            <person name="Benny G.L."/>
            <person name="Smith M.E."/>
            <person name="James T.Y."/>
            <person name="Grigoriev I.V."/>
        </authorList>
    </citation>
    <scope>NUCLEOTIDE SEQUENCE</scope>
    <source>
        <strain evidence="3">CSF55</strain>
    </source>
</reference>
<sequence>MTRHSASPTTENELDTPRKRKRTQVRFTSNEDVQLLRYVVESFPYNAPHGFKMLAWSEIANKLRQNYDVDVDGKRCKERTDLLYEQFLKDDKENLHRKSTDEDILEKESLLQQLKLMMDELKTVKKRSGYIRKSESNSEISHSEMTQEIKDENEQLSLSHSMEHEVSDSLTFCAYEKDQLVRNNALYHYGSRPEDFFNHALIAWKQDELKLEIQQIEQLLQTKKRHLNGLLHMISSSTKPHQ</sequence>
<dbReference type="PANTHER" id="PTHR37558">
    <property type="entry name" value="HTH CENPB-TYPE DOMAIN-CONTAINING PROTEIN"/>
    <property type="match status" value="1"/>
</dbReference>
<proteinExistence type="predicted"/>
<dbReference type="EMBL" id="KE561047">
    <property type="protein sequence ID" value="EPZ33632.1"/>
    <property type="molecule type" value="Genomic_DNA"/>
</dbReference>
<dbReference type="HOGENOM" id="CLU_1147743_0_0_1"/>
<dbReference type="EMBL" id="ML005048">
    <property type="protein sequence ID" value="RKP20546.1"/>
    <property type="molecule type" value="Genomic_DNA"/>
</dbReference>
<gene>
    <name evidence="2" type="ORF">O9G_000407</name>
    <name evidence="3" type="ORF">ROZALSC1DRAFT_27975</name>
    <name evidence="4" type="ORF">ROZALSC1DRAFT_27977</name>
</gene>
<protein>
    <recommendedName>
        <fullName evidence="7">Myb-like domain-containing protein</fullName>
    </recommendedName>
</protein>
<keyword evidence="5" id="KW-1185">Reference proteome</keyword>
<reference evidence="2 5" key="1">
    <citation type="journal article" date="2013" name="Curr. Biol.">
        <title>Shared signatures of parasitism and phylogenomics unite Cryptomycota and microsporidia.</title>
        <authorList>
            <person name="James T.Y."/>
            <person name="Pelin A."/>
            <person name="Bonen L."/>
            <person name="Ahrendt S."/>
            <person name="Sain D."/>
            <person name="Corradi N."/>
            <person name="Stajich J.E."/>
        </authorList>
    </citation>
    <scope>NUCLEOTIDE SEQUENCE [LARGE SCALE GENOMIC DNA]</scope>
    <source>
        <strain evidence="2">CSF55</strain>
        <strain evidence="2">CSF55</strain>
    </source>
</reference>
<evidence type="ECO:0000313" key="6">
    <source>
        <dbReference type="Proteomes" id="UP000281549"/>
    </source>
</evidence>
<dbReference type="Proteomes" id="UP000281549">
    <property type="component" value="Unassembled WGS sequence"/>
</dbReference>
<dbReference type="STRING" id="988480.A0A075AY68"/>
<dbReference type="OrthoDB" id="6157326at2759"/>
<evidence type="ECO:0000313" key="5">
    <source>
        <dbReference type="Proteomes" id="UP000030755"/>
    </source>
</evidence>
<evidence type="ECO:0000256" key="1">
    <source>
        <dbReference type="SAM" id="MobiDB-lite"/>
    </source>
</evidence>
<feature type="compositionally biased region" description="Polar residues" evidence="1">
    <location>
        <begin position="1"/>
        <end position="11"/>
    </location>
</feature>
<dbReference type="Proteomes" id="UP000030755">
    <property type="component" value="Unassembled WGS sequence"/>
</dbReference>
<evidence type="ECO:0000313" key="2">
    <source>
        <dbReference type="EMBL" id="EPZ33632.1"/>
    </source>
</evidence>
<evidence type="ECO:0008006" key="7">
    <source>
        <dbReference type="Google" id="ProtNLM"/>
    </source>
</evidence>
<evidence type="ECO:0000313" key="4">
    <source>
        <dbReference type="EMBL" id="RKP20549.1"/>
    </source>
</evidence>
<reference evidence="6" key="2">
    <citation type="journal article" date="2018" name="Nat. Microbiol.">
        <title>Leveraging single-cell genomics to expand the fungal tree of life.</title>
        <authorList>
            <person name="Ahrendt S.R."/>
            <person name="Quandt C.A."/>
            <person name="Ciobanu D."/>
            <person name="Clum A."/>
            <person name="Salamov A."/>
            <person name="Andreopoulos B."/>
            <person name="Cheng J.F."/>
            <person name="Woyke T."/>
            <person name="Pelin A."/>
            <person name="Henrissat B."/>
            <person name="Reynolds N.K."/>
            <person name="Benny G.L."/>
            <person name="Smith M.E."/>
            <person name="James T.Y."/>
            <person name="Grigoriev I.V."/>
        </authorList>
    </citation>
    <scope>NUCLEOTIDE SEQUENCE [LARGE SCALE GENOMIC DNA]</scope>
    <source>
        <strain evidence="6">CSF55</strain>
    </source>
</reference>
<dbReference type="EMBL" id="ML005048">
    <property type="protein sequence ID" value="RKP20549.1"/>
    <property type="molecule type" value="Genomic_DNA"/>
</dbReference>
<dbReference type="PANTHER" id="PTHR37558:SF1">
    <property type="entry name" value="HTH CENPB-TYPE DOMAIN-CONTAINING PROTEIN"/>
    <property type="match status" value="1"/>
</dbReference>
<name>A0A075AY68_ROZAC</name>
<feature type="region of interest" description="Disordered" evidence="1">
    <location>
        <begin position="1"/>
        <end position="22"/>
    </location>
</feature>